<name>A0A6P6S3U5_COFAR</name>
<dbReference type="PANTHER" id="PTHR31286:SF180">
    <property type="entry name" value="OS10G0362600 PROTEIN"/>
    <property type="match status" value="1"/>
</dbReference>
<dbReference type="Proteomes" id="UP001652660">
    <property type="component" value="Chromosome 5e"/>
</dbReference>
<accession>A0A6P6S3U5</accession>
<evidence type="ECO:0000313" key="2">
    <source>
        <dbReference type="Proteomes" id="UP001652660"/>
    </source>
</evidence>
<evidence type="ECO:0000313" key="3">
    <source>
        <dbReference type="RefSeq" id="XP_027060835.1"/>
    </source>
</evidence>
<feature type="region of interest" description="Disordered" evidence="1">
    <location>
        <begin position="199"/>
        <end position="237"/>
    </location>
</feature>
<keyword evidence="2" id="KW-1185">Reference proteome</keyword>
<dbReference type="GeneID" id="113687422"/>
<evidence type="ECO:0008006" key="4">
    <source>
        <dbReference type="Google" id="ProtNLM"/>
    </source>
</evidence>
<dbReference type="OrthoDB" id="1002340at2759"/>
<gene>
    <name evidence="3" type="primary">LOC113687422</name>
</gene>
<evidence type="ECO:0000256" key="1">
    <source>
        <dbReference type="SAM" id="MobiDB-lite"/>
    </source>
</evidence>
<dbReference type="RefSeq" id="XP_027060835.1">
    <property type="nucleotide sequence ID" value="XM_027205034.1"/>
</dbReference>
<sequence length="237" mass="25867">MRVFKWTIDFHVDREASLAPVWFALPKLPIHLFQKQFLFPIVECLGRPLCVDAATARGSRPSVARVCIEVDLQRVLPSRIWISFGERMGFWQHLMPEGLPKYCSHCFHQGHAIEECKIKNPTLRTDAIHGGRRKRNQVYQSRGPLEVGTADGAPMERSTEVATMRGVSDIAGEAPGEGAGVTALAGNNTDALEELHQQLGPVGGHQGDSSKWVEGGAGDNPNKGPGGGERVARGLRC</sequence>
<proteinExistence type="predicted"/>
<organism evidence="2 3">
    <name type="scientific">Coffea arabica</name>
    <name type="common">Arabian coffee</name>
    <dbReference type="NCBI Taxonomy" id="13443"/>
    <lineage>
        <taxon>Eukaryota</taxon>
        <taxon>Viridiplantae</taxon>
        <taxon>Streptophyta</taxon>
        <taxon>Embryophyta</taxon>
        <taxon>Tracheophyta</taxon>
        <taxon>Spermatophyta</taxon>
        <taxon>Magnoliopsida</taxon>
        <taxon>eudicotyledons</taxon>
        <taxon>Gunneridae</taxon>
        <taxon>Pentapetalae</taxon>
        <taxon>asterids</taxon>
        <taxon>lamiids</taxon>
        <taxon>Gentianales</taxon>
        <taxon>Rubiaceae</taxon>
        <taxon>Ixoroideae</taxon>
        <taxon>Gardenieae complex</taxon>
        <taxon>Bertiereae - Coffeeae clade</taxon>
        <taxon>Coffeeae</taxon>
        <taxon>Coffea</taxon>
    </lineage>
</organism>
<protein>
    <recommendedName>
        <fullName evidence="4">DUF4283 domain-containing protein</fullName>
    </recommendedName>
</protein>
<reference evidence="2" key="1">
    <citation type="journal article" date="2025" name="Foods">
        <title>Unveiling the Microbial Signatures of Arabica Coffee Cherries: Insights into Ripeness Specific Diversity, Functional Traits, and Implications for Quality and Safety.</title>
        <authorList>
            <consortium name="RefSeq"/>
            <person name="Tenea G.N."/>
            <person name="Cifuentes V."/>
            <person name="Reyes P."/>
            <person name="Cevallos-Vallejos M."/>
        </authorList>
    </citation>
    <scope>NUCLEOTIDE SEQUENCE [LARGE SCALE GENOMIC DNA]</scope>
</reference>
<dbReference type="AlphaFoldDB" id="A0A6P6S3U5"/>
<dbReference type="PANTHER" id="PTHR31286">
    <property type="entry name" value="GLYCINE-RICH CELL WALL STRUCTURAL PROTEIN 1.8-LIKE"/>
    <property type="match status" value="1"/>
</dbReference>
<dbReference type="InterPro" id="IPR040256">
    <property type="entry name" value="At4g02000-like"/>
</dbReference>
<reference evidence="3" key="2">
    <citation type="submission" date="2025-08" db="UniProtKB">
        <authorList>
            <consortium name="RefSeq"/>
        </authorList>
    </citation>
    <scope>IDENTIFICATION</scope>
    <source>
        <tissue evidence="3">Leaves</tissue>
    </source>
</reference>